<dbReference type="PROSITE" id="PS50113">
    <property type="entry name" value="PAC"/>
    <property type="match status" value="1"/>
</dbReference>
<keyword evidence="13" id="KW-1185">Reference proteome</keyword>
<dbReference type="InterPro" id="IPR004358">
    <property type="entry name" value="Sig_transdc_His_kin-like_C"/>
</dbReference>
<dbReference type="SMART" id="SM00388">
    <property type="entry name" value="HisKA"/>
    <property type="match status" value="1"/>
</dbReference>
<dbReference type="InterPro" id="IPR035965">
    <property type="entry name" value="PAS-like_dom_sf"/>
</dbReference>
<evidence type="ECO:0000259" key="11">
    <source>
        <dbReference type="PROSITE" id="PS50113"/>
    </source>
</evidence>
<evidence type="ECO:0000259" key="10">
    <source>
        <dbReference type="PROSITE" id="PS50112"/>
    </source>
</evidence>
<dbReference type="InterPro" id="IPR050736">
    <property type="entry name" value="Sensor_HK_Regulatory"/>
</dbReference>
<dbReference type="AlphaFoldDB" id="A0A6I0ESJ9"/>
<feature type="domain" description="PAS" evidence="10">
    <location>
        <begin position="44"/>
        <end position="107"/>
    </location>
</feature>
<evidence type="ECO:0000256" key="5">
    <source>
        <dbReference type="ARBA" id="ARBA00022741"/>
    </source>
</evidence>
<evidence type="ECO:0000313" key="13">
    <source>
        <dbReference type="Proteomes" id="UP000468766"/>
    </source>
</evidence>
<gene>
    <name evidence="12" type="ORF">F9B85_06240</name>
</gene>
<name>A0A6I0ESJ9_9FIRM</name>
<dbReference type="InterPro" id="IPR000700">
    <property type="entry name" value="PAS-assoc_C"/>
</dbReference>
<proteinExistence type="predicted"/>
<evidence type="ECO:0000256" key="6">
    <source>
        <dbReference type="ARBA" id="ARBA00022777"/>
    </source>
</evidence>
<dbReference type="Pfam" id="PF00989">
    <property type="entry name" value="PAS"/>
    <property type="match status" value="1"/>
</dbReference>
<keyword evidence="4" id="KW-0808">Transferase</keyword>
<comment type="catalytic activity">
    <reaction evidence="1">
        <text>ATP + protein L-histidine = ADP + protein N-phospho-L-histidine.</text>
        <dbReference type="EC" id="2.7.13.3"/>
    </reaction>
</comment>
<keyword evidence="7" id="KW-0067">ATP-binding</keyword>
<dbReference type="InterPro" id="IPR005467">
    <property type="entry name" value="His_kinase_dom"/>
</dbReference>
<dbReference type="InterPro" id="IPR036890">
    <property type="entry name" value="HATPase_C_sf"/>
</dbReference>
<dbReference type="OrthoDB" id="9813394at2"/>
<dbReference type="SUPFAM" id="SSF47384">
    <property type="entry name" value="Homodimeric domain of signal transducing histidine kinase"/>
    <property type="match status" value="1"/>
</dbReference>
<keyword evidence="8" id="KW-0902">Two-component regulatory system</keyword>
<dbReference type="InterPro" id="IPR003594">
    <property type="entry name" value="HATPase_dom"/>
</dbReference>
<dbReference type="Pfam" id="PF02518">
    <property type="entry name" value="HATPase_c"/>
    <property type="match status" value="1"/>
</dbReference>
<dbReference type="InterPro" id="IPR001610">
    <property type="entry name" value="PAC"/>
</dbReference>
<dbReference type="Proteomes" id="UP000468766">
    <property type="component" value="Unassembled WGS sequence"/>
</dbReference>
<dbReference type="Gene3D" id="3.30.450.20">
    <property type="entry name" value="PAS domain"/>
    <property type="match status" value="1"/>
</dbReference>
<keyword evidence="6" id="KW-0418">Kinase</keyword>
<dbReference type="FunFam" id="3.30.565.10:FF:000037">
    <property type="entry name" value="Hybrid sensor histidine kinase/response regulator"/>
    <property type="match status" value="1"/>
</dbReference>
<dbReference type="SMART" id="SM00086">
    <property type="entry name" value="PAC"/>
    <property type="match status" value="1"/>
</dbReference>
<reference evidence="12 13" key="1">
    <citation type="submission" date="2019-10" db="EMBL/GenBank/DDBJ databases">
        <title>Whole-genome sequence of the extremophile Heliorestis acidaminivorans DSM 24790.</title>
        <authorList>
            <person name="Kyndt J.A."/>
            <person name="Meyer T.E."/>
        </authorList>
    </citation>
    <scope>NUCLEOTIDE SEQUENCE [LARGE SCALE GENOMIC DNA]</scope>
    <source>
        <strain evidence="12 13">DSM 24790</strain>
    </source>
</reference>
<dbReference type="PRINTS" id="PR00344">
    <property type="entry name" value="BCTRLSENSOR"/>
</dbReference>
<dbReference type="EC" id="2.7.13.3" evidence="2"/>
<dbReference type="SMART" id="SM00387">
    <property type="entry name" value="HATPase_c"/>
    <property type="match status" value="1"/>
</dbReference>
<dbReference type="PANTHER" id="PTHR43711">
    <property type="entry name" value="TWO-COMPONENT HISTIDINE KINASE"/>
    <property type="match status" value="1"/>
</dbReference>
<accession>A0A6I0ESJ9</accession>
<dbReference type="Gene3D" id="1.10.287.130">
    <property type="match status" value="1"/>
</dbReference>
<dbReference type="CDD" id="cd00130">
    <property type="entry name" value="PAS"/>
    <property type="match status" value="1"/>
</dbReference>
<dbReference type="PROSITE" id="PS50112">
    <property type="entry name" value="PAS"/>
    <property type="match status" value="1"/>
</dbReference>
<dbReference type="SUPFAM" id="SSF55785">
    <property type="entry name" value="PYP-like sensor domain (PAS domain)"/>
    <property type="match status" value="1"/>
</dbReference>
<evidence type="ECO:0000256" key="3">
    <source>
        <dbReference type="ARBA" id="ARBA00022553"/>
    </source>
</evidence>
<evidence type="ECO:0000256" key="4">
    <source>
        <dbReference type="ARBA" id="ARBA00022679"/>
    </source>
</evidence>
<dbReference type="InterPro" id="IPR003661">
    <property type="entry name" value="HisK_dim/P_dom"/>
</dbReference>
<feature type="domain" description="Histidine kinase" evidence="9">
    <location>
        <begin position="186"/>
        <end position="400"/>
    </location>
</feature>
<dbReference type="EMBL" id="WBXO01000004">
    <property type="protein sequence ID" value="KAB2952878.1"/>
    <property type="molecule type" value="Genomic_DNA"/>
</dbReference>
<keyword evidence="3" id="KW-0597">Phosphoprotein</keyword>
<evidence type="ECO:0000256" key="1">
    <source>
        <dbReference type="ARBA" id="ARBA00000085"/>
    </source>
</evidence>
<evidence type="ECO:0000256" key="8">
    <source>
        <dbReference type="ARBA" id="ARBA00023012"/>
    </source>
</evidence>
<dbReference type="GO" id="GO:0005524">
    <property type="term" value="F:ATP binding"/>
    <property type="evidence" value="ECO:0007669"/>
    <property type="project" value="UniProtKB-KW"/>
</dbReference>
<dbReference type="PROSITE" id="PS50109">
    <property type="entry name" value="HIS_KIN"/>
    <property type="match status" value="1"/>
</dbReference>
<dbReference type="SMART" id="SM00091">
    <property type="entry name" value="PAS"/>
    <property type="match status" value="1"/>
</dbReference>
<evidence type="ECO:0000256" key="7">
    <source>
        <dbReference type="ARBA" id="ARBA00022840"/>
    </source>
</evidence>
<evidence type="ECO:0000313" key="12">
    <source>
        <dbReference type="EMBL" id="KAB2952878.1"/>
    </source>
</evidence>
<protein>
    <recommendedName>
        <fullName evidence="2">histidine kinase</fullName>
        <ecNumber evidence="2">2.7.13.3</ecNumber>
    </recommendedName>
</protein>
<dbReference type="NCBIfam" id="TIGR00229">
    <property type="entry name" value="sensory_box"/>
    <property type="match status" value="1"/>
</dbReference>
<evidence type="ECO:0000256" key="2">
    <source>
        <dbReference type="ARBA" id="ARBA00012438"/>
    </source>
</evidence>
<dbReference type="GO" id="GO:0006355">
    <property type="term" value="P:regulation of DNA-templated transcription"/>
    <property type="evidence" value="ECO:0007669"/>
    <property type="project" value="InterPro"/>
</dbReference>
<sequence length="402" mass="46301">MNKIDICKTRRKISKHSTRCDEMKDETKNDSTKKHVPFELFKHSQKRFYSVIEKIPVGVCITNEKGFFEYVNSAYCKIYGYEKEELLWKHFTIVVPEERQSLLNELHDKFLTLGSEVRNEWQVRRKNGELITILADATLYTDIDNRPRKATFVIDITERKEMEENLRIAKEAAEKASRFKSTFISFMSHELRTPLNAILGYAQMMEEDAESEEQKRNSQEIVKAGWHLLELINDILDLASIESGKIDLNQEKVILDNIVMESIQLILPMADKRGLKIHYLDPNCIEIIVDPIRLKQALVNFLSNAVKYNKEEGTITIQCKQKEKTVWIAVSDTGIGIEEKEKENIFDSFYRLSTKNTHIEGTGIGLSIVKSLVETMGGTVGVESKLGEGSTFWIEIPRIPEC</sequence>
<dbReference type="CDD" id="cd00082">
    <property type="entry name" value="HisKA"/>
    <property type="match status" value="1"/>
</dbReference>
<dbReference type="GO" id="GO:0000155">
    <property type="term" value="F:phosphorelay sensor kinase activity"/>
    <property type="evidence" value="ECO:0007669"/>
    <property type="project" value="InterPro"/>
</dbReference>
<comment type="caution">
    <text evidence="12">The sequence shown here is derived from an EMBL/GenBank/DDBJ whole genome shotgun (WGS) entry which is preliminary data.</text>
</comment>
<dbReference type="SUPFAM" id="SSF55874">
    <property type="entry name" value="ATPase domain of HSP90 chaperone/DNA topoisomerase II/histidine kinase"/>
    <property type="match status" value="1"/>
</dbReference>
<organism evidence="12 13">
    <name type="scientific">Heliorestis acidaminivorans</name>
    <dbReference type="NCBI Taxonomy" id="553427"/>
    <lineage>
        <taxon>Bacteria</taxon>
        <taxon>Bacillati</taxon>
        <taxon>Bacillota</taxon>
        <taxon>Clostridia</taxon>
        <taxon>Eubacteriales</taxon>
        <taxon>Heliobacteriaceae</taxon>
        <taxon>Heliorestis</taxon>
    </lineage>
</organism>
<dbReference type="InterPro" id="IPR000014">
    <property type="entry name" value="PAS"/>
</dbReference>
<keyword evidence="5" id="KW-0547">Nucleotide-binding</keyword>
<evidence type="ECO:0000259" key="9">
    <source>
        <dbReference type="PROSITE" id="PS50109"/>
    </source>
</evidence>
<dbReference type="InterPro" id="IPR013767">
    <property type="entry name" value="PAS_fold"/>
</dbReference>
<dbReference type="InterPro" id="IPR036097">
    <property type="entry name" value="HisK_dim/P_sf"/>
</dbReference>
<dbReference type="Pfam" id="PF00512">
    <property type="entry name" value="HisKA"/>
    <property type="match status" value="1"/>
</dbReference>
<dbReference type="PANTHER" id="PTHR43711:SF31">
    <property type="entry name" value="HISTIDINE KINASE"/>
    <property type="match status" value="1"/>
</dbReference>
<feature type="domain" description="PAC" evidence="11">
    <location>
        <begin position="117"/>
        <end position="168"/>
    </location>
</feature>
<dbReference type="Gene3D" id="3.30.565.10">
    <property type="entry name" value="Histidine kinase-like ATPase, C-terminal domain"/>
    <property type="match status" value="1"/>
</dbReference>